<feature type="compositionally biased region" description="Polar residues" evidence="3">
    <location>
        <begin position="197"/>
        <end position="209"/>
    </location>
</feature>
<sequence length="589" mass="63732">MQGYCGFQGKLVKLFSHQLVLKRRHSGVEFPKGLDGCPFLKQWLHVGLYSRVGKLETLLSKTDSEIRSILYDYQASDEEVRRLQSAVHNLKRYTEILFLGDPSGGGDFPLYWDSWDRTSPLSHSLPIGYRSGKRRTKQPPAHNADSSLPVSEVSSPSHSVGSHHGSPPGTPSSAMKRSKGVSSGQGTPSARRKHQTGLLQPNNESITTVGNVGSITTSCPSQAGSASAGYNAEGFPLIKSKSHESQLGNKVDIDTSSARRRRLPTDSAIDCLDPCSLSSLLSSPVRSPPFASDSDSDSTSKCASMKSPRTPTLPGSMSHVIQHRFSKTVKVTTCDYCNKQMFYGVKCKECKYKCHRDCESHVPPSCGLPQEYLNIFTQSITGSPVIGRSWASPHHGPSSAPLTLLNRWKGAGLNTSAFHAADSNSTPSSCNSSTPSSPALVITTTTPPITSRHQHFLFPEPASSPGAEGPDLITLNTHPLHEVKMSTGSIGYSMVSSNPSMVDTLTDTVKSGDSDRTVSITSGSGSTDSERTLAMRLDSQDSQASETGDYERWPRQNSRFCAEGDNFQAELWLEINPGVIILMNDPQGR</sequence>
<name>A0A7R8XAL4_9CRUS</name>
<dbReference type="Gene3D" id="3.30.60.20">
    <property type="match status" value="1"/>
</dbReference>
<gene>
    <name evidence="5" type="ORF">DSTB1V02_LOCUS3590</name>
</gene>
<dbReference type="GO" id="GO:0046872">
    <property type="term" value="F:metal ion binding"/>
    <property type="evidence" value="ECO:0007669"/>
    <property type="project" value="UniProtKB-KW"/>
</dbReference>
<dbReference type="InterPro" id="IPR002219">
    <property type="entry name" value="PKC_DAG/PE"/>
</dbReference>
<feature type="region of interest" description="Disordered" evidence="3">
    <location>
        <begin position="282"/>
        <end position="316"/>
    </location>
</feature>
<keyword evidence="2" id="KW-0862">Zinc</keyword>
<dbReference type="OrthoDB" id="774951at2759"/>
<dbReference type="InterPro" id="IPR013761">
    <property type="entry name" value="SAM/pointed_sf"/>
</dbReference>
<feature type="compositionally biased region" description="Polar residues" evidence="3">
    <location>
        <begin position="517"/>
        <end position="527"/>
    </location>
</feature>
<dbReference type="EMBL" id="CAJPEV010000476">
    <property type="protein sequence ID" value="CAG0885668.1"/>
    <property type="molecule type" value="Genomic_DNA"/>
</dbReference>
<evidence type="ECO:0000256" key="1">
    <source>
        <dbReference type="ARBA" id="ARBA00022723"/>
    </source>
</evidence>
<dbReference type="EMBL" id="LR899993">
    <property type="protein sequence ID" value="CAD7243676.1"/>
    <property type="molecule type" value="Genomic_DNA"/>
</dbReference>
<dbReference type="InterPro" id="IPR046349">
    <property type="entry name" value="C1-like_sf"/>
</dbReference>
<evidence type="ECO:0000313" key="5">
    <source>
        <dbReference type="EMBL" id="CAD7243676.1"/>
    </source>
</evidence>
<organism evidence="5">
    <name type="scientific">Darwinula stevensoni</name>
    <dbReference type="NCBI Taxonomy" id="69355"/>
    <lineage>
        <taxon>Eukaryota</taxon>
        <taxon>Metazoa</taxon>
        <taxon>Ecdysozoa</taxon>
        <taxon>Arthropoda</taxon>
        <taxon>Crustacea</taxon>
        <taxon>Oligostraca</taxon>
        <taxon>Ostracoda</taxon>
        <taxon>Podocopa</taxon>
        <taxon>Podocopida</taxon>
        <taxon>Darwinulocopina</taxon>
        <taxon>Darwinuloidea</taxon>
        <taxon>Darwinulidae</taxon>
        <taxon>Darwinula</taxon>
    </lineage>
</organism>
<dbReference type="Gene3D" id="1.10.150.50">
    <property type="entry name" value="Transcription Factor, Ets-1"/>
    <property type="match status" value="1"/>
</dbReference>
<evidence type="ECO:0000256" key="2">
    <source>
        <dbReference type="ARBA" id="ARBA00022833"/>
    </source>
</evidence>
<dbReference type="InterPro" id="IPR025561">
    <property type="entry name" value="KSR_SAM-like_dom"/>
</dbReference>
<feature type="compositionally biased region" description="Low complexity" evidence="3">
    <location>
        <begin position="282"/>
        <end position="300"/>
    </location>
</feature>
<dbReference type="Pfam" id="PF00130">
    <property type="entry name" value="C1_1"/>
    <property type="match status" value="1"/>
</dbReference>
<dbReference type="Pfam" id="PF13543">
    <property type="entry name" value="SAM_KSR1"/>
    <property type="match status" value="1"/>
</dbReference>
<reference evidence="5" key="1">
    <citation type="submission" date="2020-11" db="EMBL/GenBank/DDBJ databases">
        <authorList>
            <person name="Tran Van P."/>
        </authorList>
    </citation>
    <scope>NUCLEOTIDE SEQUENCE</scope>
</reference>
<feature type="region of interest" description="Disordered" evidence="3">
    <location>
        <begin position="123"/>
        <end position="209"/>
    </location>
</feature>
<dbReference type="CDD" id="cd20812">
    <property type="entry name" value="C1_KSR"/>
    <property type="match status" value="1"/>
</dbReference>
<dbReference type="Proteomes" id="UP000677054">
    <property type="component" value="Unassembled WGS sequence"/>
</dbReference>
<evidence type="ECO:0000259" key="4">
    <source>
        <dbReference type="PROSITE" id="PS50081"/>
    </source>
</evidence>
<feature type="region of interest" description="Disordered" evidence="3">
    <location>
        <begin position="509"/>
        <end position="530"/>
    </location>
</feature>
<dbReference type="SMART" id="SM00109">
    <property type="entry name" value="C1"/>
    <property type="match status" value="1"/>
</dbReference>
<proteinExistence type="predicted"/>
<dbReference type="AlphaFoldDB" id="A0A7R8XAL4"/>
<dbReference type="PROSITE" id="PS00479">
    <property type="entry name" value="ZF_DAG_PE_1"/>
    <property type="match status" value="1"/>
</dbReference>
<dbReference type="FunFam" id="3.30.60.20:FF:000061">
    <property type="entry name" value="Kinase suppressor of Ras"/>
    <property type="match status" value="1"/>
</dbReference>
<feature type="compositionally biased region" description="Low complexity" evidence="3">
    <location>
        <begin position="146"/>
        <end position="173"/>
    </location>
</feature>
<keyword evidence="1" id="KW-0479">Metal-binding</keyword>
<evidence type="ECO:0000313" key="6">
    <source>
        <dbReference type="Proteomes" id="UP000677054"/>
    </source>
</evidence>
<evidence type="ECO:0000256" key="3">
    <source>
        <dbReference type="SAM" id="MobiDB-lite"/>
    </source>
</evidence>
<keyword evidence="6" id="KW-1185">Reference proteome</keyword>
<protein>
    <recommendedName>
        <fullName evidence="4">Phorbol-ester/DAG-type domain-containing protein</fullName>
    </recommendedName>
</protein>
<dbReference type="SUPFAM" id="SSF57889">
    <property type="entry name" value="Cysteine-rich domain"/>
    <property type="match status" value="1"/>
</dbReference>
<dbReference type="PROSITE" id="PS50081">
    <property type="entry name" value="ZF_DAG_PE_2"/>
    <property type="match status" value="1"/>
</dbReference>
<feature type="domain" description="Phorbol-ester/DAG-type" evidence="4">
    <location>
        <begin position="322"/>
        <end position="366"/>
    </location>
</feature>
<feature type="region of interest" description="Disordered" evidence="3">
    <location>
        <begin position="421"/>
        <end position="444"/>
    </location>
</feature>
<feature type="compositionally biased region" description="Low complexity" evidence="3">
    <location>
        <begin position="423"/>
        <end position="438"/>
    </location>
</feature>
<accession>A0A7R8XAL4</accession>